<accession>I8T400</accession>
<comment type="similarity">
    <text evidence="1">Belongs to the intimin/invasin family.</text>
</comment>
<dbReference type="SMART" id="SM00634">
    <property type="entry name" value="BID_1"/>
    <property type="match status" value="3"/>
</dbReference>
<dbReference type="PROSITE" id="PS51127">
    <property type="entry name" value="BIG1"/>
    <property type="match status" value="1"/>
</dbReference>
<dbReference type="EMBL" id="AKGD01000003">
    <property type="protein sequence ID" value="EIT68645.1"/>
    <property type="molecule type" value="Genomic_DNA"/>
</dbReference>
<gene>
    <name evidence="3" type="ORF">WQQ_38400</name>
</gene>
<feature type="domain" description="Big-1" evidence="2">
    <location>
        <begin position="393"/>
        <end position="488"/>
    </location>
</feature>
<reference evidence="3 4" key="1">
    <citation type="journal article" date="2012" name="J. Bacteriol.">
        <title>Genome Sequence of n-Alkane-Degrading Hydrocarboniphaga effusa Strain AP103T (ATCC BAA-332T).</title>
        <authorList>
            <person name="Chang H.K."/>
            <person name="Zylstra G.J."/>
            <person name="Chae J.C."/>
        </authorList>
    </citation>
    <scope>NUCLEOTIDE SEQUENCE [LARGE SCALE GENOMIC DNA]</scope>
    <source>
        <strain evidence="3 4">AP103</strain>
    </source>
</reference>
<dbReference type="AlphaFoldDB" id="I8T400"/>
<dbReference type="STRING" id="1172194.WQQ_38400"/>
<organism evidence="3 4">
    <name type="scientific">Hydrocarboniphaga effusa AP103</name>
    <dbReference type="NCBI Taxonomy" id="1172194"/>
    <lineage>
        <taxon>Bacteria</taxon>
        <taxon>Pseudomonadati</taxon>
        <taxon>Pseudomonadota</taxon>
        <taxon>Gammaproteobacteria</taxon>
        <taxon>Nevskiales</taxon>
        <taxon>Nevskiaceae</taxon>
        <taxon>Hydrocarboniphaga</taxon>
    </lineage>
</organism>
<evidence type="ECO:0000313" key="3">
    <source>
        <dbReference type="EMBL" id="EIT68645.1"/>
    </source>
</evidence>
<dbReference type="Proteomes" id="UP000003704">
    <property type="component" value="Unassembled WGS sequence"/>
</dbReference>
<protein>
    <recommendedName>
        <fullName evidence="2">Big-1 domain-containing protein</fullName>
    </recommendedName>
</protein>
<name>I8T400_9GAMM</name>
<dbReference type="SUPFAM" id="SSF49373">
    <property type="entry name" value="Invasin/intimin cell-adhesion fragments"/>
    <property type="match status" value="4"/>
</dbReference>
<evidence type="ECO:0000259" key="2">
    <source>
        <dbReference type="PROSITE" id="PS51127"/>
    </source>
</evidence>
<evidence type="ECO:0000256" key="1">
    <source>
        <dbReference type="ARBA" id="ARBA00010116"/>
    </source>
</evidence>
<dbReference type="Gene3D" id="2.60.40.10">
    <property type="entry name" value="Immunoglobulins"/>
    <property type="match status" value="4"/>
</dbReference>
<proteinExistence type="inferred from homology"/>
<dbReference type="InterPro" id="IPR003344">
    <property type="entry name" value="Big_1_dom"/>
</dbReference>
<sequence length="680" mass="67773">MRPPRCRRPPIAPSAAPIEPKSFATNLSASIRAENGCVIPRPATAVASACTSRRIVGAIMKQLKATALLMSLLLAACGGGGGYSDDDDGGGDGGSGGGSATVSRVILLSSSPQLPSAADQPTEGITLSAQALDASGNLITASTINFSIPPSSGALIVAADDGSGTRTATLTTAGDPTPRTITVTATAATTSAAGVSASRDIPVTGTTLTLTGPDAIGFGRGGQYVATLLDSAGAGIGGAPITFNSSAGSLSVMNATSNSVGVAQTTLTGSASGNVTAQALGLSATRSVAISSDQFSILAPTEASNIALNTPQPISVQWLREGSATETAGATVNLSASRGTVTPNTVTLDDSGRATASITSANAGGAVIVASSPALTQPSTSVSVEFVATTASAINVQASPATLPVGESSVVTATVRDAAGNLVKNKTVDFTLTDVSGGTLSAPSAVTSSQGKASVTYNASSVSSADRGVQVRAVVRDTPSVFSTVAFTVRGQALRITLGTGNEIFEPNETTYQLPYTVLVTDSSGNAVTDATFRLSVLPVAYRKGMYAQVDVDGDDTADAWAPIVSTFCDNEDVDYDGVLDPGEDFNGNTRLDPGNVASVPATLALDSTGAGQFNITYPQDRASWVVVELRGVATVAGTESTESAIFVLPASAPDLSNLDVSPPGATSPYATAGSCASPN</sequence>
<comment type="caution">
    <text evidence="3">The sequence shown here is derived from an EMBL/GenBank/DDBJ whole genome shotgun (WGS) entry which is preliminary data.</text>
</comment>
<dbReference type="InterPro" id="IPR013783">
    <property type="entry name" value="Ig-like_fold"/>
</dbReference>
<keyword evidence="4" id="KW-1185">Reference proteome</keyword>
<evidence type="ECO:0000313" key="4">
    <source>
        <dbReference type="Proteomes" id="UP000003704"/>
    </source>
</evidence>
<dbReference type="InterPro" id="IPR008964">
    <property type="entry name" value="Invasin/intimin_cell_adhesion"/>
</dbReference>